<evidence type="ECO:0000256" key="1">
    <source>
        <dbReference type="SAM" id="Phobius"/>
    </source>
</evidence>
<dbReference type="PANTHER" id="PTHR35896">
    <property type="entry name" value="IG-LIKE DOMAIN-CONTAINING PROTEIN"/>
    <property type="match status" value="1"/>
</dbReference>
<keyword evidence="1" id="KW-1133">Transmembrane helix</keyword>
<dbReference type="Proteomes" id="UP001446871">
    <property type="component" value="Unassembled WGS sequence"/>
</dbReference>
<evidence type="ECO:0000313" key="2">
    <source>
        <dbReference type="EMBL" id="KAK8072685.1"/>
    </source>
</evidence>
<dbReference type="EMBL" id="JAQQWM010000003">
    <property type="protein sequence ID" value="KAK8072685.1"/>
    <property type="molecule type" value="Genomic_DNA"/>
</dbReference>
<dbReference type="PANTHER" id="PTHR35896:SF3">
    <property type="entry name" value="MAJOR FACILITATOR SUPERFAMILY TRANSPORTER"/>
    <property type="match status" value="1"/>
</dbReference>
<sequence length="245" mass="27936">MHGVYYQAQPESICFDSSEEDGHSYTPKAPPRAWTRLFKSRCCLIAALLFCVVTVAAILQSHEDFLNLRTKTVRITDCGRSPDGAIAKGCVFESHNFAWKPPDCYDQELDERWNAQAWGYSRNAEGTELVPRDEHMAHCVLIWQKYQRAVMRDRPTDNWTSSFPHTYHCGHMMVQWDLNHSEYNSILYTKYVSCGYDWKTPDLRMAEAFRGPLSGGLVGDGADHASYAVGGEVQAGHEDMHHVQR</sequence>
<protein>
    <submittedName>
        <fullName evidence="2">Uncharacterized protein</fullName>
    </submittedName>
</protein>
<proteinExistence type="predicted"/>
<organism evidence="2 3">
    <name type="scientific">Apiospora saccharicola</name>
    <dbReference type="NCBI Taxonomy" id="335842"/>
    <lineage>
        <taxon>Eukaryota</taxon>
        <taxon>Fungi</taxon>
        <taxon>Dikarya</taxon>
        <taxon>Ascomycota</taxon>
        <taxon>Pezizomycotina</taxon>
        <taxon>Sordariomycetes</taxon>
        <taxon>Xylariomycetidae</taxon>
        <taxon>Amphisphaeriales</taxon>
        <taxon>Apiosporaceae</taxon>
        <taxon>Apiospora</taxon>
    </lineage>
</organism>
<feature type="transmembrane region" description="Helical" evidence="1">
    <location>
        <begin position="42"/>
        <end position="59"/>
    </location>
</feature>
<reference evidence="2 3" key="1">
    <citation type="submission" date="2023-01" db="EMBL/GenBank/DDBJ databases">
        <title>Analysis of 21 Apiospora genomes using comparative genomics revels a genus with tremendous synthesis potential of carbohydrate active enzymes and secondary metabolites.</title>
        <authorList>
            <person name="Sorensen T."/>
        </authorList>
    </citation>
    <scope>NUCLEOTIDE SEQUENCE [LARGE SCALE GENOMIC DNA]</scope>
    <source>
        <strain evidence="2 3">CBS 83171</strain>
    </source>
</reference>
<keyword evidence="3" id="KW-1185">Reference proteome</keyword>
<comment type="caution">
    <text evidence="2">The sequence shown here is derived from an EMBL/GenBank/DDBJ whole genome shotgun (WGS) entry which is preliminary data.</text>
</comment>
<accession>A0ABR1VN52</accession>
<name>A0ABR1VN52_9PEZI</name>
<gene>
    <name evidence="2" type="ORF">PG996_006033</name>
</gene>
<evidence type="ECO:0000313" key="3">
    <source>
        <dbReference type="Proteomes" id="UP001446871"/>
    </source>
</evidence>
<keyword evidence="1" id="KW-0812">Transmembrane</keyword>
<keyword evidence="1" id="KW-0472">Membrane</keyword>
<dbReference type="InterPro" id="IPR053008">
    <property type="entry name" value="Phomopsin_biosynth_assoc"/>
</dbReference>